<dbReference type="InterPro" id="IPR029035">
    <property type="entry name" value="DHS-like_NAD/FAD-binding_dom"/>
</dbReference>
<dbReference type="InterPro" id="IPR000399">
    <property type="entry name" value="TPP-bd_CS"/>
</dbReference>
<dbReference type="GO" id="GO:0030976">
    <property type="term" value="F:thiamine pyrophosphate binding"/>
    <property type="evidence" value="ECO:0007669"/>
    <property type="project" value="InterPro"/>
</dbReference>
<evidence type="ECO:0000259" key="6">
    <source>
        <dbReference type="Pfam" id="PF00205"/>
    </source>
</evidence>
<dbReference type="OrthoDB" id="2443624at2"/>
<comment type="cofactor">
    <cofactor evidence="1">
        <name>thiamine diphosphate</name>
        <dbReference type="ChEBI" id="CHEBI:58937"/>
    </cofactor>
</comment>
<dbReference type="InterPro" id="IPR012000">
    <property type="entry name" value="Thiamin_PyroP_enz_cen_dom"/>
</dbReference>
<gene>
    <name evidence="9" type="ORF">FNH04_14975</name>
</gene>
<evidence type="ECO:0000256" key="2">
    <source>
        <dbReference type="ARBA" id="ARBA00007812"/>
    </source>
</evidence>
<evidence type="ECO:0000256" key="1">
    <source>
        <dbReference type="ARBA" id="ARBA00001964"/>
    </source>
</evidence>
<dbReference type="Proteomes" id="UP000326979">
    <property type="component" value="Unassembled WGS sequence"/>
</dbReference>
<organism evidence="9 10">
    <name type="scientific">Streptomyces phyllanthi</name>
    <dbReference type="NCBI Taxonomy" id="1803180"/>
    <lineage>
        <taxon>Bacteria</taxon>
        <taxon>Bacillati</taxon>
        <taxon>Actinomycetota</taxon>
        <taxon>Actinomycetes</taxon>
        <taxon>Kitasatosporales</taxon>
        <taxon>Streptomycetaceae</taxon>
        <taxon>Streptomyces</taxon>
    </lineage>
</organism>
<protein>
    <submittedName>
        <fullName evidence="9">Thiamine pyrophosphate-binding protein</fullName>
    </submittedName>
</protein>
<feature type="compositionally biased region" description="Basic and acidic residues" evidence="5">
    <location>
        <begin position="334"/>
        <end position="343"/>
    </location>
</feature>
<comment type="caution">
    <text evidence="9">The sequence shown here is derived from an EMBL/GenBank/DDBJ whole genome shotgun (WGS) entry which is preliminary data.</text>
</comment>
<sequence>MARQGNAAIIEQFIADGVPYMFGNPGTVEQGFLDALENYDELQYILTLQETVAAGIADGYARATGRPALLQLHSGVGLGNAIGMLYQAKRGHSPLVVIAGEAGVRYDAMDAQMASDLVAMAEPVTKYATRVTDPNSVLRVVRRAMKMAMTPPRGPVFVALPLDVLDAVNTEPVIPSTYPRTESLPVPSLVEQAAELLAGAEKPLVLVGDGVSASGGQRELTRVAEQLGADVWGVDFSEVNLDARHPLYRGQLGHMFGEVSGEAVKDADAVLIVGTYVFPEVFPLLHSPFREDARIVHIDLDGYEIAKNHPVSLGLVAEPKATLAALSGRLDEKLSPADRERAARHVQARRAAQPARPEDDGSLLHAFLRELSAQAPEDVMVFDEALTAAGPLNAHLPGRLPGHWFSTRGGSLGVGIPGAIGIKLAHPDKTVIGFTGDGGSMYTFQALYTAVRHEVGAKFVICNNRSYKLLDLNIEQYWRERGVPFHSYPSPFDLSHPDLGFTEIARGFGVDGLRVDEPGQVTHAVKRMLEDDKPFLVDLRTTEGA</sequence>
<dbReference type="InterPro" id="IPR029061">
    <property type="entry name" value="THDP-binding"/>
</dbReference>
<dbReference type="Pfam" id="PF02776">
    <property type="entry name" value="TPP_enzyme_N"/>
    <property type="match status" value="1"/>
</dbReference>
<evidence type="ECO:0000256" key="5">
    <source>
        <dbReference type="SAM" id="MobiDB-lite"/>
    </source>
</evidence>
<dbReference type="SUPFAM" id="SSF52467">
    <property type="entry name" value="DHS-like NAD/FAD-binding domain"/>
    <property type="match status" value="1"/>
</dbReference>
<evidence type="ECO:0000256" key="3">
    <source>
        <dbReference type="ARBA" id="ARBA00023052"/>
    </source>
</evidence>
<dbReference type="Pfam" id="PF02775">
    <property type="entry name" value="TPP_enzyme_C"/>
    <property type="match status" value="1"/>
</dbReference>
<proteinExistence type="inferred from homology"/>
<evidence type="ECO:0000256" key="4">
    <source>
        <dbReference type="RuleBase" id="RU362132"/>
    </source>
</evidence>
<evidence type="ECO:0000259" key="8">
    <source>
        <dbReference type="Pfam" id="PF02776"/>
    </source>
</evidence>
<dbReference type="Gene3D" id="3.40.50.970">
    <property type="match status" value="2"/>
</dbReference>
<dbReference type="AlphaFoldDB" id="A0A5N8W4D7"/>
<dbReference type="GO" id="GO:0003984">
    <property type="term" value="F:acetolactate synthase activity"/>
    <property type="evidence" value="ECO:0007669"/>
    <property type="project" value="TreeGrafter"/>
</dbReference>
<dbReference type="GO" id="GO:0050660">
    <property type="term" value="F:flavin adenine dinucleotide binding"/>
    <property type="evidence" value="ECO:0007669"/>
    <property type="project" value="TreeGrafter"/>
</dbReference>
<dbReference type="InterPro" id="IPR011766">
    <property type="entry name" value="TPP_enzyme_TPP-bd"/>
</dbReference>
<dbReference type="RefSeq" id="WP_152784349.1">
    <property type="nucleotide sequence ID" value="NZ_BAABEQ010000026.1"/>
</dbReference>
<dbReference type="GO" id="GO:0005948">
    <property type="term" value="C:acetolactate synthase complex"/>
    <property type="evidence" value="ECO:0007669"/>
    <property type="project" value="TreeGrafter"/>
</dbReference>
<reference evidence="9 10" key="1">
    <citation type="submission" date="2019-07" db="EMBL/GenBank/DDBJ databases">
        <title>New species of Amycolatopsis and Streptomyces.</title>
        <authorList>
            <person name="Duangmal K."/>
            <person name="Teo W.F.A."/>
            <person name="Lipun K."/>
        </authorList>
    </citation>
    <scope>NUCLEOTIDE SEQUENCE [LARGE SCALE GENOMIC DNA]</scope>
    <source>
        <strain evidence="9 10">TISTR 2346</strain>
    </source>
</reference>
<evidence type="ECO:0000313" key="9">
    <source>
        <dbReference type="EMBL" id="MPY41164.1"/>
    </source>
</evidence>
<dbReference type="InterPro" id="IPR012001">
    <property type="entry name" value="Thiamin_PyroP_enz_TPP-bd_dom"/>
</dbReference>
<evidence type="ECO:0000259" key="7">
    <source>
        <dbReference type="Pfam" id="PF02775"/>
    </source>
</evidence>
<feature type="domain" description="Thiamine pyrophosphate enzyme N-terminal TPP-binding" evidence="8">
    <location>
        <begin position="5"/>
        <end position="113"/>
    </location>
</feature>
<accession>A0A5N8W4D7</accession>
<feature type="domain" description="Thiamine pyrophosphate enzyme central" evidence="6">
    <location>
        <begin position="190"/>
        <end position="326"/>
    </location>
</feature>
<dbReference type="CDD" id="cd02002">
    <property type="entry name" value="TPP_BFDC"/>
    <property type="match status" value="1"/>
</dbReference>
<dbReference type="GO" id="GO:0009099">
    <property type="term" value="P:L-valine biosynthetic process"/>
    <property type="evidence" value="ECO:0007669"/>
    <property type="project" value="TreeGrafter"/>
</dbReference>
<name>A0A5N8W4D7_9ACTN</name>
<dbReference type="PANTHER" id="PTHR18968:SF13">
    <property type="entry name" value="ACETOLACTATE SYNTHASE CATALYTIC SUBUNIT, MITOCHONDRIAL"/>
    <property type="match status" value="1"/>
</dbReference>
<dbReference type="PANTHER" id="PTHR18968">
    <property type="entry name" value="THIAMINE PYROPHOSPHATE ENZYMES"/>
    <property type="match status" value="1"/>
</dbReference>
<dbReference type="GO" id="GO:0000287">
    <property type="term" value="F:magnesium ion binding"/>
    <property type="evidence" value="ECO:0007669"/>
    <property type="project" value="InterPro"/>
</dbReference>
<dbReference type="Pfam" id="PF00205">
    <property type="entry name" value="TPP_enzyme_M"/>
    <property type="match status" value="1"/>
</dbReference>
<dbReference type="EMBL" id="VJZE01000084">
    <property type="protein sequence ID" value="MPY41164.1"/>
    <property type="molecule type" value="Genomic_DNA"/>
</dbReference>
<feature type="domain" description="Thiamine pyrophosphate enzyme TPP-binding" evidence="7">
    <location>
        <begin position="399"/>
        <end position="538"/>
    </location>
</feature>
<keyword evidence="10" id="KW-1185">Reference proteome</keyword>
<dbReference type="Gene3D" id="3.40.50.1220">
    <property type="entry name" value="TPP-binding domain"/>
    <property type="match status" value="1"/>
</dbReference>
<comment type="similarity">
    <text evidence="2 4">Belongs to the TPP enzyme family.</text>
</comment>
<dbReference type="InterPro" id="IPR045229">
    <property type="entry name" value="TPP_enz"/>
</dbReference>
<feature type="region of interest" description="Disordered" evidence="5">
    <location>
        <begin position="334"/>
        <end position="359"/>
    </location>
</feature>
<keyword evidence="3 4" id="KW-0786">Thiamine pyrophosphate</keyword>
<evidence type="ECO:0000313" key="10">
    <source>
        <dbReference type="Proteomes" id="UP000326979"/>
    </source>
</evidence>
<dbReference type="PROSITE" id="PS00187">
    <property type="entry name" value="TPP_ENZYMES"/>
    <property type="match status" value="1"/>
</dbReference>
<dbReference type="CDD" id="cd07035">
    <property type="entry name" value="TPP_PYR_POX_like"/>
    <property type="match status" value="1"/>
</dbReference>
<dbReference type="SUPFAM" id="SSF52518">
    <property type="entry name" value="Thiamin diphosphate-binding fold (THDP-binding)"/>
    <property type="match status" value="2"/>
</dbReference>
<dbReference type="GO" id="GO:0009097">
    <property type="term" value="P:isoleucine biosynthetic process"/>
    <property type="evidence" value="ECO:0007669"/>
    <property type="project" value="TreeGrafter"/>
</dbReference>